<dbReference type="EMBL" id="BONC01000002">
    <property type="protein sequence ID" value="GIF54355.1"/>
    <property type="molecule type" value="Genomic_DNA"/>
</dbReference>
<dbReference type="RefSeq" id="WP_203700070.1">
    <property type="nucleotide sequence ID" value="NZ_BAAALU010000011.1"/>
</dbReference>
<comment type="caution">
    <text evidence="2">The sequence shown here is derived from an EMBL/GenBank/DDBJ whole genome shotgun (WGS) entry which is preliminary data.</text>
</comment>
<dbReference type="InterPro" id="IPR011251">
    <property type="entry name" value="Luciferase-like_dom"/>
</dbReference>
<evidence type="ECO:0000313" key="2">
    <source>
        <dbReference type="EMBL" id="GIF54355.1"/>
    </source>
</evidence>
<dbReference type="PANTHER" id="PTHR30137:SF18">
    <property type="entry name" value="CONSERVED PROTEIN"/>
    <property type="match status" value="1"/>
</dbReference>
<sequence>METRAAVGRVGLWSREFRGADPALAGDAAAEIEALGYGAIWIGASPDVPAARPLLDATSRIVVATGILSVWQHDAVGVAARTAGLTAEHPGRFLLGLGVSHQPSVAGYRQPYAKMVDYLDALDAAPRPVPPAQRVIGALGPRMLRLAAERTAGAHPYLAPVAHTAAARAELGPRPLLAPEVNVVLEADPATARRAARAHLERYLGLPNYTNNLRRFGFTDDDLGAGGSDRLVDGLYLWGDEERIREGAAEYFAAGADHVAVQVIRSTPDALPPLAEYRRLAAALIG</sequence>
<accession>A0ABQ4BWC5</accession>
<dbReference type="InterPro" id="IPR036661">
    <property type="entry name" value="Luciferase-like_sf"/>
</dbReference>
<dbReference type="Pfam" id="PF00296">
    <property type="entry name" value="Bac_luciferase"/>
    <property type="match status" value="1"/>
</dbReference>
<dbReference type="InterPro" id="IPR050766">
    <property type="entry name" value="Bact_Lucif_Oxidored"/>
</dbReference>
<dbReference type="InterPro" id="IPR019922">
    <property type="entry name" value="Lucif-like_OxRdatse_MSMEG_4141"/>
</dbReference>
<evidence type="ECO:0000259" key="1">
    <source>
        <dbReference type="Pfam" id="PF00296"/>
    </source>
</evidence>
<evidence type="ECO:0000313" key="3">
    <source>
        <dbReference type="Proteomes" id="UP000624325"/>
    </source>
</evidence>
<dbReference type="Proteomes" id="UP000624325">
    <property type="component" value="Unassembled WGS sequence"/>
</dbReference>
<organism evidence="2 3">
    <name type="scientific">Asanoa iriomotensis</name>
    <dbReference type="NCBI Taxonomy" id="234613"/>
    <lineage>
        <taxon>Bacteria</taxon>
        <taxon>Bacillati</taxon>
        <taxon>Actinomycetota</taxon>
        <taxon>Actinomycetes</taxon>
        <taxon>Micromonosporales</taxon>
        <taxon>Micromonosporaceae</taxon>
        <taxon>Asanoa</taxon>
    </lineage>
</organism>
<name>A0ABQ4BWC5_9ACTN</name>
<dbReference type="SUPFAM" id="SSF51679">
    <property type="entry name" value="Bacterial luciferase-like"/>
    <property type="match status" value="1"/>
</dbReference>
<reference evidence="2 3" key="1">
    <citation type="submission" date="2021-01" db="EMBL/GenBank/DDBJ databases">
        <title>Whole genome shotgun sequence of Asanoa iriomotensis NBRC 100142.</title>
        <authorList>
            <person name="Komaki H."/>
            <person name="Tamura T."/>
        </authorList>
    </citation>
    <scope>NUCLEOTIDE SEQUENCE [LARGE SCALE GENOMIC DNA]</scope>
    <source>
        <strain evidence="2 3">NBRC 100142</strain>
    </source>
</reference>
<dbReference type="NCBIfam" id="TIGR03620">
    <property type="entry name" value="F420_MSMEG_4141"/>
    <property type="match status" value="1"/>
</dbReference>
<dbReference type="Gene3D" id="3.20.20.30">
    <property type="entry name" value="Luciferase-like domain"/>
    <property type="match status" value="1"/>
</dbReference>
<dbReference type="PANTHER" id="PTHR30137">
    <property type="entry name" value="LUCIFERASE-LIKE MONOOXYGENASE"/>
    <property type="match status" value="1"/>
</dbReference>
<feature type="domain" description="Luciferase-like" evidence="1">
    <location>
        <begin position="22"/>
        <end position="258"/>
    </location>
</feature>
<proteinExistence type="predicted"/>
<protein>
    <submittedName>
        <fullName evidence="2">LLM class F420-dependent oxidoreductase</fullName>
    </submittedName>
</protein>
<keyword evidence="3" id="KW-1185">Reference proteome</keyword>
<gene>
    <name evidence="2" type="ORF">Air01nite_04500</name>
</gene>